<evidence type="ECO:0000259" key="11">
    <source>
        <dbReference type="PROSITE" id="PS50110"/>
    </source>
</evidence>
<dbReference type="Pfam" id="PF00512">
    <property type="entry name" value="HisKA"/>
    <property type="match status" value="1"/>
</dbReference>
<dbReference type="EMBL" id="QWGR01000004">
    <property type="protein sequence ID" value="RIJ48732.1"/>
    <property type="molecule type" value="Genomic_DNA"/>
</dbReference>
<keyword evidence="8" id="KW-0472">Membrane</keyword>
<dbReference type="PROSITE" id="PS00041">
    <property type="entry name" value="HTH_ARAC_FAMILY_1"/>
    <property type="match status" value="1"/>
</dbReference>
<comment type="caution">
    <text evidence="12">The sequence shown here is derived from an EMBL/GenBank/DDBJ whole genome shotgun (WGS) entry which is preliminary data.</text>
</comment>
<dbReference type="InterPro" id="IPR018062">
    <property type="entry name" value="HTH_AraC-typ_CS"/>
</dbReference>
<keyword evidence="12" id="KW-0418">Kinase</keyword>
<dbReference type="SUPFAM" id="SSF55874">
    <property type="entry name" value="ATPase domain of HSP90 chaperone/DNA topoisomerase II/histidine kinase"/>
    <property type="match status" value="1"/>
</dbReference>
<keyword evidence="3 7" id="KW-0597">Phosphoprotein</keyword>
<dbReference type="Pfam" id="PF00072">
    <property type="entry name" value="Response_reg"/>
    <property type="match status" value="1"/>
</dbReference>
<gene>
    <name evidence="12" type="ORF">D1614_09385</name>
</gene>
<name>A0A399T1Q9_9BACT</name>
<feature type="modified residue" description="4-aspartylphosphate" evidence="7">
    <location>
        <position position="1139"/>
    </location>
</feature>
<dbReference type="InterPro" id="IPR036890">
    <property type="entry name" value="HATPase_C_sf"/>
</dbReference>
<dbReference type="Gene3D" id="3.40.50.2300">
    <property type="match status" value="1"/>
</dbReference>
<keyword evidence="12" id="KW-0808">Transferase</keyword>
<dbReference type="InterPro" id="IPR011006">
    <property type="entry name" value="CheY-like_superfamily"/>
</dbReference>
<feature type="transmembrane region" description="Helical" evidence="8">
    <location>
        <begin position="773"/>
        <end position="791"/>
    </location>
</feature>
<keyword evidence="5" id="KW-0238">DNA-binding</keyword>
<sequence length="1344" mass="153733">MKIVLIIFLLCFFGHEMNGSNTDFIFRRISPLGGFSSESVNAIIQDQNDFIWVGTNHGLLKYSMRDKNKFSNEEKKSDCLKNGAINSLAIDRDGRIWVAISDKICVMDKATQLFSQFHYNDKDGIVKNKYIHHIASDNEGNIWIADQAGIGRLNADNGYLERLAFDNDERPVYFYFDLNNNVWIGTQEGSVYKAKLTDLKPELFISAQGNKVTSIYIDNHHIWIGYVKNGLISYSMDGTQTKKFDFNKAMGVNYDSWDIRKVIKDRSGTFWIATYYGLFIQQPGQQLLWIDSDKNEGLPNSSIFELFEDKQNGIWIGTWAGGISYYHYANNQFINYSHSKDPSSISNNMVSCFAQDSNGKIFVGTERGGLNSFDKQRGTFTTVPLSNDQNTYNIKYQCFDSFGGHWVATKANGLWYKPAGHSSYTHFDAGPEDGKHISFNEVYSLFPVDSGVWIGTHGGGLNFYHHKTKKISFQSSIFPKEIPNNSPFIKSIIVDSNSNIWIGTVSDIRCIPLKPNTPIKKNAQAGLNRLIYSITELKNGTIWIGTKTDLIIYNPKDDKFTSFNANNLLKDNAVYGVLEDFNQHIWITTNNGLVLYKPEHQTARHFKTSDGIQGLWFNPQSVFKDQDNLLYFGGTNGFTTVNPDNIKINTRPPKVIISDAIINNEKHYNLFYTNMDSVTHQLRLKPNETTLRFKFTSDNYLLPEKNRFQYRLVNFYDEWIEAGQEASAMFTNLKWGSYIFEVKSCNNDGIWCLEPARIHITITKPLYATNTAYITYLLLIGSILFFLIRILKARTKLRNDILIQKIQHQQEEEINELKLSFFTNVSHEFKTPLSLISGPTKSLIEADNLTDSQRQMVDIIQRNSKRLLILINQIIDFRKLEEGKEKLNLSTDDVIGFLKERSLHFSFDIQSKSISFTESYPDKHIKMEFDPEKLDYIIFNLLSNSFKYTTNNKKINLSLKKGKHQPPKDEYQNHISFGELHTDETVSILIEDEGPGIEAQDLRKVFDRFEQGKELRKNSSGIGLSLCRDFTLMHKGCLHAYSTPGKGSCFVVQLPLKQEGENIYFESYSTTASQDLVIHGAKEKSQKSNAMVLIVEDNPDLRTYISSVLKPHYQTKTAENGKIALDILQSTAVDIIVSDVMMPEIDGFELCAKIKSDIVTSHIPVILLTALSSTENQITGMQLGADSYLSKPFDDELLLTQIDNLLEQRAKLRKYFGPKIPATESSEMNGLDNYFLKKLNSIVEKHLNDEEFDIELLTSLIGISRSQLHRKLKNLTGYSTSEYIRIYRLEKAINLLKTNQYNIDEAAHIVGFTTHSYFTRSFRKHYNQTPKEYLAKLHQIENDS</sequence>
<dbReference type="InterPro" id="IPR011110">
    <property type="entry name" value="Reg_prop"/>
</dbReference>
<dbReference type="InterPro" id="IPR009057">
    <property type="entry name" value="Homeodomain-like_sf"/>
</dbReference>
<dbReference type="FunFam" id="1.10.287.130:FF:000045">
    <property type="entry name" value="Two-component system sensor histidine kinase/response regulator"/>
    <property type="match status" value="1"/>
</dbReference>
<dbReference type="InterPro" id="IPR003594">
    <property type="entry name" value="HATPase_dom"/>
</dbReference>
<evidence type="ECO:0000256" key="2">
    <source>
        <dbReference type="ARBA" id="ARBA00012438"/>
    </source>
</evidence>
<dbReference type="InterPro" id="IPR004358">
    <property type="entry name" value="Sig_transdc_His_kin-like_C"/>
</dbReference>
<dbReference type="GO" id="GO:0043565">
    <property type="term" value="F:sequence-specific DNA binding"/>
    <property type="evidence" value="ECO:0007669"/>
    <property type="project" value="InterPro"/>
</dbReference>
<keyword evidence="8" id="KW-1133">Transmembrane helix</keyword>
<dbReference type="OrthoDB" id="717811at2"/>
<feature type="domain" description="HTH araC/xylS-type" evidence="9">
    <location>
        <begin position="1237"/>
        <end position="1336"/>
    </location>
</feature>
<evidence type="ECO:0000259" key="10">
    <source>
        <dbReference type="PROSITE" id="PS50109"/>
    </source>
</evidence>
<dbReference type="PANTHER" id="PTHR43547">
    <property type="entry name" value="TWO-COMPONENT HISTIDINE KINASE"/>
    <property type="match status" value="1"/>
</dbReference>
<evidence type="ECO:0000259" key="9">
    <source>
        <dbReference type="PROSITE" id="PS01124"/>
    </source>
</evidence>
<evidence type="ECO:0000256" key="7">
    <source>
        <dbReference type="PROSITE-ProRule" id="PRU00169"/>
    </source>
</evidence>
<dbReference type="Proteomes" id="UP000265926">
    <property type="component" value="Unassembled WGS sequence"/>
</dbReference>
<dbReference type="FunFam" id="3.40.50.2300:FF:000138">
    <property type="entry name" value="Two-component system sensor histidine kinase/response regulator"/>
    <property type="match status" value="1"/>
</dbReference>
<dbReference type="SUPFAM" id="SSF52172">
    <property type="entry name" value="CheY-like"/>
    <property type="match status" value="1"/>
</dbReference>
<reference evidence="12 13" key="1">
    <citation type="submission" date="2018-08" db="EMBL/GenBank/DDBJ databases">
        <title>Pallidiluteibacterium maritimus gen. nov., sp. nov., isolated from coastal sediment.</title>
        <authorList>
            <person name="Zhou L.Y."/>
        </authorList>
    </citation>
    <scope>NUCLEOTIDE SEQUENCE [LARGE SCALE GENOMIC DNA]</scope>
    <source>
        <strain evidence="12 13">XSD2</strain>
    </source>
</reference>
<dbReference type="InterPro" id="IPR011123">
    <property type="entry name" value="Y_Y_Y"/>
</dbReference>
<dbReference type="InterPro" id="IPR018060">
    <property type="entry name" value="HTH_AraC"/>
</dbReference>
<dbReference type="SUPFAM" id="SSF101898">
    <property type="entry name" value="NHL repeat"/>
    <property type="match status" value="1"/>
</dbReference>
<dbReference type="Gene3D" id="2.130.10.10">
    <property type="entry name" value="YVTN repeat-like/Quinoprotein amine dehydrogenase"/>
    <property type="match status" value="2"/>
</dbReference>
<dbReference type="SUPFAM" id="SSF46689">
    <property type="entry name" value="Homeodomain-like"/>
    <property type="match status" value="1"/>
</dbReference>
<dbReference type="Gene3D" id="2.60.40.10">
    <property type="entry name" value="Immunoglobulins"/>
    <property type="match status" value="1"/>
</dbReference>
<dbReference type="PROSITE" id="PS50110">
    <property type="entry name" value="RESPONSE_REGULATORY"/>
    <property type="match status" value="1"/>
</dbReference>
<dbReference type="Pfam" id="PF07495">
    <property type="entry name" value="Y_Y_Y"/>
    <property type="match status" value="1"/>
</dbReference>
<dbReference type="Pfam" id="PF07494">
    <property type="entry name" value="Reg_prop"/>
    <property type="match status" value="4"/>
</dbReference>
<evidence type="ECO:0000256" key="5">
    <source>
        <dbReference type="ARBA" id="ARBA00023125"/>
    </source>
</evidence>
<dbReference type="InterPro" id="IPR015943">
    <property type="entry name" value="WD40/YVTN_repeat-like_dom_sf"/>
</dbReference>
<keyword evidence="6" id="KW-0804">Transcription</keyword>
<evidence type="ECO:0000256" key="4">
    <source>
        <dbReference type="ARBA" id="ARBA00023015"/>
    </source>
</evidence>
<protein>
    <recommendedName>
        <fullName evidence="2">histidine kinase</fullName>
        <ecNumber evidence="2">2.7.13.3</ecNumber>
    </recommendedName>
</protein>
<dbReference type="SMART" id="SM00448">
    <property type="entry name" value="REC"/>
    <property type="match status" value="1"/>
</dbReference>
<evidence type="ECO:0000256" key="8">
    <source>
        <dbReference type="SAM" id="Phobius"/>
    </source>
</evidence>
<comment type="catalytic activity">
    <reaction evidence="1">
        <text>ATP + protein L-histidine = ADP + protein N-phospho-L-histidine.</text>
        <dbReference type="EC" id="2.7.13.3"/>
    </reaction>
</comment>
<dbReference type="PROSITE" id="PS50109">
    <property type="entry name" value="HIS_KIN"/>
    <property type="match status" value="1"/>
</dbReference>
<organism evidence="12 13">
    <name type="scientific">Maribellus luteus</name>
    <dbReference type="NCBI Taxonomy" id="2305463"/>
    <lineage>
        <taxon>Bacteria</taxon>
        <taxon>Pseudomonadati</taxon>
        <taxon>Bacteroidota</taxon>
        <taxon>Bacteroidia</taxon>
        <taxon>Marinilabiliales</taxon>
        <taxon>Prolixibacteraceae</taxon>
        <taxon>Maribellus</taxon>
    </lineage>
</organism>
<dbReference type="EC" id="2.7.13.3" evidence="2"/>
<feature type="domain" description="Response regulatory" evidence="11">
    <location>
        <begin position="1091"/>
        <end position="1206"/>
    </location>
</feature>
<dbReference type="SUPFAM" id="SSF63829">
    <property type="entry name" value="Calcium-dependent phosphotriesterase"/>
    <property type="match status" value="2"/>
</dbReference>
<dbReference type="SMART" id="SM00387">
    <property type="entry name" value="HATPase_c"/>
    <property type="match status" value="1"/>
</dbReference>
<keyword evidence="8" id="KW-0812">Transmembrane</keyword>
<dbReference type="Pfam" id="PF12833">
    <property type="entry name" value="HTH_18"/>
    <property type="match status" value="1"/>
</dbReference>
<evidence type="ECO:0000256" key="1">
    <source>
        <dbReference type="ARBA" id="ARBA00000085"/>
    </source>
</evidence>
<evidence type="ECO:0000313" key="12">
    <source>
        <dbReference type="EMBL" id="RIJ48732.1"/>
    </source>
</evidence>
<keyword evidence="13" id="KW-1185">Reference proteome</keyword>
<evidence type="ECO:0000313" key="13">
    <source>
        <dbReference type="Proteomes" id="UP000265926"/>
    </source>
</evidence>
<dbReference type="InterPro" id="IPR003661">
    <property type="entry name" value="HisK_dim/P_dom"/>
</dbReference>
<dbReference type="GO" id="GO:0003700">
    <property type="term" value="F:DNA-binding transcription factor activity"/>
    <property type="evidence" value="ECO:0007669"/>
    <property type="project" value="InterPro"/>
</dbReference>
<dbReference type="Pfam" id="PF02518">
    <property type="entry name" value="HATPase_c"/>
    <property type="match status" value="1"/>
</dbReference>
<dbReference type="PROSITE" id="PS01124">
    <property type="entry name" value="HTH_ARAC_FAMILY_2"/>
    <property type="match status" value="1"/>
</dbReference>
<dbReference type="InterPro" id="IPR005467">
    <property type="entry name" value="His_kinase_dom"/>
</dbReference>
<dbReference type="SMART" id="SM00342">
    <property type="entry name" value="HTH_ARAC"/>
    <property type="match status" value="1"/>
</dbReference>
<dbReference type="PRINTS" id="PR00344">
    <property type="entry name" value="BCTRLSENSOR"/>
</dbReference>
<evidence type="ECO:0000256" key="6">
    <source>
        <dbReference type="ARBA" id="ARBA00023163"/>
    </source>
</evidence>
<dbReference type="CDD" id="cd00082">
    <property type="entry name" value="HisKA"/>
    <property type="match status" value="1"/>
</dbReference>
<accession>A0A399T1Q9</accession>
<dbReference type="RefSeq" id="WP_119437654.1">
    <property type="nucleotide sequence ID" value="NZ_QWGR01000004.1"/>
</dbReference>
<dbReference type="InterPro" id="IPR036097">
    <property type="entry name" value="HisK_dim/P_sf"/>
</dbReference>
<dbReference type="SMART" id="SM00388">
    <property type="entry name" value="HisKA"/>
    <property type="match status" value="1"/>
</dbReference>
<dbReference type="PANTHER" id="PTHR43547:SF2">
    <property type="entry name" value="HYBRID SIGNAL TRANSDUCTION HISTIDINE KINASE C"/>
    <property type="match status" value="1"/>
</dbReference>
<dbReference type="InterPro" id="IPR001789">
    <property type="entry name" value="Sig_transdc_resp-reg_receiver"/>
</dbReference>
<dbReference type="InterPro" id="IPR013783">
    <property type="entry name" value="Ig-like_fold"/>
</dbReference>
<dbReference type="Gene3D" id="1.10.10.60">
    <property type="entry name" value="Homeodomain-like"/>
    <property type="match status" value="2"/>
</dbReference>
<dbReference type="GO" id="GO:0000155">
    <property type="term" value="F:phosphorelay sensor kinase activity"/>
    <property type="evidence" value="ECO:0007669"/>
    <property type="project" value="InterPro"/>
</dbReference>
<keyword evidence="4" id="KW-0805">Transcription regulation</keyword>
<proteinExistence type="predicted"/>
<feature type="domain" description="Histidine kinase" evidence="10">
    <location>
        <begin position="824"/>
        <end position="1058"/>
    </location>
</feature>
<dbReference type="Gene3D" id="1.10.287.130">
    <property type="match status" value="1"/>
</dbReference>
<dbReference type="Gene3D" id="3.30.565.10">
    <property type="entry name" value="Histidine kinase-like ATPase, C-terminal domain"/>
    <property type="match status" value="1"/>
</dbReference>
<evidence type="ECO:0000256" key="3">
    <source>
        <dbReference type="ARBA" id="ARBA00022553"/>
    </source>
</evidence>
<dbReference type="SUPFAM" id="SSF47384">
    <property type="entry name" value="Homodimeric domain of signal transducing histidine kinase"/>
    <property type="match status" value="1"/>
</dbReference>